<dbReference type="GO" id="GO:0008843">
    <property type="term" value="F:endochitinase activity"/>
    <property type="evidence" value="ECO:0007669"/>
    <property type="project" value="UniProtKB-EC"/>
</dbReference>
<dbReference type="EC" id="3.2.1.14" evidence="3"/>
<dbReference type="GO" id="GO:0000272">
    <property type="term" value="P:polysaccharide catabolic process"/>
    <property type="evidence" value="ECO:0007669"/>
    <property type="project" value="UniProtKB-KW"/>
</dbReference>
<organism evidence="15 16">
    <name type="scientific">Aaosphaeria arxii CBS 175.79</name>
    <dbReference type="NCBI Taxonomy" id="1450172"/>
    <lineage>
        <taxon>Eukaryota</taxon>
        <taxon>Fungi</taxon>
        <taxon>Dikarya</taxon>
        <taxon>Ascomycota</taxon>
        <taxon>Pezizomycotina</taxon>
        <taxon>Dothideomycetes</taxon>
        <taxon>Pleosporomycetidae</taxon>
        <taxon>Pleosporales</taxon>
        <taxon>Pleosporales incertae sedis</taxon>
        <taxon>Aaosphaeria</taxon>
    </lineage>
</organism>
<proteinExistence type="inferred from homology"/>
<feature type="domain" description="Chitin-binding type-1" evidence="13">
    <location>
        <begin position="50"/>
        <end position="109"/>
    </location>
</feature>
<dbReference type="SUPFAM" id="SSF54556">
    <property type="entry name" value="Chitinase insertion domain"/>
    <property type="match status" value="1"/>
</dbReference>
<dbReference type="SMART" id="SM00636">
    <property type="entry name" value="Glyco_18"/>
    <property type="match status" value="1"/>
</dbReference>
<keyword evidence="12" id="KW-0732">Signal</keyword>
<dbReference type="SUPFAM" id="SSF57016">
    <property type="entry name" value="Plant lectins/antimicrobial peptides"/>
    <property type="match status" value="1"/>
</dbReference>
<dbReference type="InterPro" id="IPR001579">
    <property type="entry name" value="Glyco_hydro_18_chit_AS"/>
</dbReference>
<dbReference type="PANTHER" id="PTHR11177:SF333">
    <property type="entry name" value="CHITINASE"/>
    <property type="match status" value="1"/>
</dbReference>
<evidence type="ECO:0000256" key="3">
    <source>
        <dbReference type="ARBA" id="ARBA00012729"/>
    </source>
</evidence>
<dbReference type="EMBL" id="ML978072">
    <property type="protein sequence ID" value="KAF2012851.1"/>
    <property type="molecule type" value="Genomic_DNA"/>
</dbReference>
<accession>A0A6A5XJ42</accession>
<dbReference type="Gene3D" id="3.20.20.80">
    <property type="entry name" value="Glycosidases"/>
    <property type="match status" value="1"/>
</dbReference>
<dbReference type="AlphaFoldDB" id="A0A6A5XJ42"/>
<comment type="similarity">
    <text evidence="2">Belongs to the glycosyl hydrolase 18 family. Chitinase class V subfamily.</text>
</comment>
<evidence type="ECO:0000313" key="16">
    <source>
        <dbReference type="Proteomes" id="UP000799778"/>
    </source>
</evidence>
<dbReference type="Pfam" id="PF00704">
    <property type="entry name" value="Glyco_hydro_18"/>
    <property type="match status" value="1"/>
</dbReference>
<evidence type="ECO:0000256" key="9">
    <source>
        <dbReference type="ARBA" id="ARBA00023326"/>
    </source>
</evidence>
<keyword evidence="9" id="KW-0624">Polysaccharide degradation</keyword>
<keyword evidence="16" id="KW-1185">Reference proteome</keyword>
<dbReference type="Proteomes" id="UP000799778">
    <property type="component" value="Unassembled WGS sequence"/>
</dbReference>
<dbReference type="InterPro" id="IPR001002">
    <property type="entry name" value="Chitin-bd_1"/>
</dbReference>
<dbReference type="Pfam" id="PF00187">
    <property type="entry name" value="Chitin_bind_1"/>
    <property type="match status" value="1"/>
</dbReference>
<dbReference type="InterPro" id="IPR011583">
    <property type="entry name" value="Chitinase_II/V-like_cat"/>
</dbReference>
<dbReference type="InterPro" id="IPR029070">
    <property type="entry name" value="Chitinase_insertion_sf"/>
</dbReference>
<evidence type="ECO:0000259" key="13">
    <source>
        <dbReference type="PROSITE" id="PS50941"/>
    </source>
</evidence>
<evidence type="ECO:0000313" key="15">
    <source>
        <dbReference type="EMBL" id="KAF2012851.1"/>
    </source>
</evidence>
<dbReference type="PROSITE" id="PS51910">
    <property type="entry name" value="GH18_2"/>
    <property type="match status" value="1"/>
</dbReference>
<evidence type="ECO:0000256" key="11">
    <source>
        <dbReference type="RuleBase" id="RU000489"/>
    </source>
</evidence>
<evidence type="ECO:0000256" key="5">
    <source>
        <dbReference type="ARBA" id="ARBA00022801"/>
    </source>
</evidence>
<keyword evidence="6" id="KW-0146">Chitin degradation</keyword>
<dbReference type="PROSITE" id="PS01095">
    <property type="entry name" value="GH18_1"/>
    <property type="match status" value="1"/>
</dbReference>
<dbReference type="InterPro" id="IPR001223">
    <property type="entry name" value="Glyco_hydro18_cat"/>
</dbReference>
<sequence length="1197" mass="133265">MFWLPLLYVISNLSLSLAQTCSPSSPCEIGCCNKWGSCGFGPDYCGDTCISDCGRKSECNPGFGSEWSDRDKCPLNVCCSKHGFCGTTEEFCGDSKVNRKSCSKTNGNARIVGYFEGWAQNRPCNVFWPEQIPIGLYTHINFAFGTIDPATFKVGPAASTDIGIYKRLMLIKKKDPDLKVFIAIGGWTFNDPGPTATTFSDIAASVPRQKTFIDSLLSFMSTHGFDGIDLDWEYPVAEDRSGRKVDFENFTKFMERLKSSLKAANKGVSITIPASYWYLQHFDVKGLAKAVDWFNVMSYDMHGTWDKGNKWTGNFLNAHTNLTEISLALDLLWRNDINPSQVVLGLGFYGRAFTASSSSCLEPKCTFESGGEKGRCSREVGILLNSEIDELVKKNGVTPKHYKTEAVKIASWGNQWVGFDDEETLRQKSEFAQSLCMGGLMVWAISHDTEDAKYNRALAKVANRKITSLPLKDGPDEAFDHIDVKNEQCKWTNCGESCPTGWIHMRREDKGAGKNEYMLDESGCWGTGTHAFCCPSDHDKPTCGWYSHNNGACKPDCPAGTVEVGSNDKYCKKSYQAACCTTSSKSMKLYSTCEWGMFPHCDEQKECSGTKNKLLASSSNGSGGSTCNMHKDNPLNPSQRQERKFCCDTSNEKSSFGDCEWFDGLGFGPSGKSDSFCLSGCPNERIRVSMEHNSEDCYKAGGSKSKCCLPRYFDTIEVENPKLDGYRDDLRRYMEDPKCANPGSEVGLSFILSLTHENKTTTQRSLARRVTNPGAKGAESLLLALITKAGTESMLGEMQRIWNDNMGTKYPKLKLPGLRDFVKGLKSYATEGPIQVVHDIICSPSHWNALAGKTGPTCEESRCTTESCEDNSKRSVAARSHKHAHALVKRVGSSRDYHPVLTSSHFVRLTSAQYYQTPDYAPNAPILDEAVDFVNRGDCPNTRVTHFVIDEWLTQLTVEHPLDGNVMMQFMEDAAAGRLRSGTVLQNRRVAISFFQQVQTLPMIPNAPPLPGGAQHNRLFDRVMDCLGSTSNTANFVLAHKEINVVKSFLMRGARPVSIGRMQEMASNMARPEIPLREIRDAIGFIRYMNHQATPNVNQRLTNIVNCVDEQLGHGESVWNAAMPNDQVALRSFWRIWIRDFFRWVMGNTTTFSESIIREMRLHWGVSTGEFAVQVLEILDNLESQLSGLSIDTRGFN</sequence>
<keyword evidence="5 11" id="KW-0378">Hydrolase</keyword>
<evidence type="ECO:0000256" key="4">
    <source>
        <dbReference type="ARBA" id="ARBA00022669"/>
    </source>
</evidence>
<dbReference type="Gene3D" id="3.10.50.10">
    <property type="match status" value="1"/>
</dbReference>
<dbReference type="GeneID" id="54290749"/>
<comment type="catalytic activity">
    <reaction evidence="1">
        <text>Random endo-hydrolysis of N-acetyl-beta-D-glucosaminide (1-&gt;4)-beta-linkages in chitin and chitodextrins.</text>
        <dbReference type="EC" id="3.2.1.14"/>
    </reaction>
</comment>
<dbReference type="SMART" id="SM00270">
    <property type="entry name" value="ChtBD1"/>
    <property type="match status" value="2"/>
</dbReference>
<dbReference type="PANTHER" id="PTHR11177">
    <property type="entry name" value="CHITINASE"/>
    <property type="match status" value="1"/>
</dbReference>
<dbReference type="InterPro" id="IPR017853">
    <property type="entry name" value="GH"/>
</dbReference>
<dbReference type="Gene3D" id="3.30.60.10">
    <property type="entry name" value="Endochitinase-like"/>
    <property type="match status" value="1"/>
</dbReference>
<dbReference type="CDD" id="cd06922">
    <property type="entry name" value="ChtBD1_GH18_1"/>
    <property type="match status" value="1"/>
</dbReference>
<dbReference type="CDD" id="cd00035">
    <property type="entry name" value="ChtBD1"/>
    <property type="match status" value="1"/>
</dbReference>
<feature type="chain" id="PRO_5025474130" description="chitinase" evidence="12">
    <location>
        <begin position="19"/>
        <end position="1197"/>
    </location>
</feature>
<evidence type="ECO:0000256" key="7">
    <source>
        <dbReference type="ARBA" id="ARBA00023277"/>
    </source>
</evidence>
<keyword evidence="7" id="KW-0119">Carbohydrate metabolism</keyword>
<evidence type="ECO:0000256" key="2">
    <source>
        <dbReference type="ARBA" id="ARBA00008682"/>
    </source>
</evidence>
<comment type="caution">
    <text evidence="10">Lacks conserved residue(s) required for the propagation of feature annotation.</text>
</comment>
<dbReference type="SUPFAM" id="SSF51445">
    <property type="entry name" value="(Trans)glycosidases"/>
    <property type="match status" value="1"/>
</dbReference>
<feature type="disulfide bond" evidence="10">
    <location>
        <begin position="78"/>
        <end position="92"/>
    </location>
</feature>
<evidence type="ECO:0000256" key="6">
    <source>
        <dbReference type="ARBA" id="ARBA00023024"/>
    </source>
</evidence>
<feature type="disulfide bond" evidence="10">
    <location>
        <begin position="73"/>
        <end position="85"/>
    </location>
</feature>
<dbReference type="OrthoDB" id="73875at2759"/>
<name>A0A6A5XJ42_9PLEO</name>
<evidence type="ECO:0000259" key="14">
    <source>
        <dbReference type="PROSITE" id="PS51910"/>
    </source>
</evidence>
<evidence type="ECO:0000256" key="1">
    <source>
        <dbReference type="ARBA" id="ARBA00000822"/>
    </source>
</evidence>
<dbReference type="RefSeq" id="XP_033381190.1">
    <property type="nucleotide sequence ID" value="XM_033533352.1"/>
</dbReference>
<keyword evidence="4 10" id="KW-0147">Chitin-binding</keyword>
<reference evidence="15" key="1">
    <citation type="journal article" date="2020" name="Stud. Mycol.">
        <title>101 Dothideomycetes genomes: a test case for predicting lifestyles and emergence of pathogens.</title>
        <authorList>
            <person name="Haridas S."/>
            <person name="Albert R."/>
            <person name="Binder M."/>
            <person name="Bloem J."/>
            <person name="Labutti K."/>
            <person name="Salamov A."/>
            <person name="Andreopoulos B."/>
            <person name="Baker S."/>
            <person name="Barry K."/>
            <person name="Bills G."/>
            <person name="Bluhm B."/>
            <person name="Cannon C."/>
            <person name="Castanera R."/>
            <person name="Culley D."/>
            <person name="Daum C."/>
            <person name="Ezra D."/>
            <person name="Gonzalez J."/>
            <person name="Henrissat B."/>
            <person name="Kuo A."/>
            <person name="Liang C."/>
            <person name="Lipzen A."/>
            <person name="Lutzoni F."/>
            <person name="Magnuson J."/>
            <person name="Mondo S."/>
            <person name="Nolan M."/>
            <person name="Ohm R."/>
            <person name="Pangilinan J."/>
            <person name="Park H.-J."/>
            <person name="Ramirez L."/>
            <person name="Alfaro M."/>
            <person name="Sun H."/>
            <person name="Tritt A."/>
            <person name="Yoshinaga Y."/>
            <person name="Zwiers L.-H."/>
            <person name="Turgeon B."/>
            <person name="Goodwin S."/>
            <person name="Spatafora J."/>
            <person name="Crous P."/>
            <person name="Grigoriev I."/>
        </authorList>
    </citation>
    <scope>NUCLEOTIDE SEQUENCE</scope>
    <source>
        <strain evidence="15">CBS 175.79</strain>
    </source>
</reference>
<gene>
    <name evidence="15" type="ORF">BU24DRAFT_484646</name>
</gene>
<keyword evidence="8 11" id="KW-0326">Glycosidase</keyword>
<dbReference type="GO" id="GO:0006032">
    <property type="term" value="P:chitin catabolic process"/>
    <property type="evidence" value="ECO:0007669"/>
    <property type="project" value="UniProtKB-KW"/>
</dbReference>
<dbReference type="InterPro" id="IPR036861">
    <property type="entry name" value="Endochitinase-like_sf"/>
</dbReference>
<evidence type="ECO:0000256" key="10">
    <source>
        <dbReference type="PROSITE-ProRule" id="PRU00261"/>
    </source>
</evidence>
<keyword evidence="10" id="KW-1015">Disulfide bond</keyword>
<dbReference type="PROSITE" id="PS50941">
    <property type="entry name" value="CHIT_BIND_I_2"/>
    <property type="match status" value="1"/>
</dbReference>
<dbReference type="GO" id="GO:0008061">
    <property type="term" value="F:chitin binding"/>
    <property type="evidence" value="ECO:0007669"/>
    <property type="project" value="UniProtKB-UniRule"/>
</dbReference>
<protein>
    <recommendedName>
        <fullName evidence="3">chitinase</fullName>
        <ecNumber evidence="3">3.2.1.14</ecNumber>
    </recommendedName>
</protein>
<evidence type="ECO:0000256" key="8">
    <source>
        <dbReference type="ARBA" id="ARBA00023295"/>
    </source>
</evidence>
<dbReference type="InterPro" id="IPR018371">
    <property type="entry name" value="Chitin-binding_1_CS"/>
</dbReference>
<feature type="signal peptide" evidence="12">
    <location>
        <begin position="1"/>
        <end position="18"/>
    </location>
</feature>
<feature type="domain" description="GH18" evidence="14">
    <location>
        <begin position="109"/>
        <end position="465"/>
    </location>
</feature>
<evidence type="ECO:0000256" key="12">
    <source>
        <dbReference type="SAM" id="SignalP"/>
    </source>
</evidence>
<dbReference type="InterPro" id="IPR050314">
    <property type="entry name" value="Glycosyl_Hydrlase_18"/>
</dbReference>
<dbReference type="PROSITE" id="PS00026">
    <property type="entry name" value="CHIT_BIND_I_1"/>
    <property type="match status" value="1"/>
</dbReference>